<dbReference type="PROSITE" id="PS50005">
    <property type="entry name" value="TPR"/>
    <property type="match status" value="1"/>
</dbReference>
<dbReference type="SMART" id="SM00028">
    <property type="entry name" value="TPR"/>
    <property type="match status" value="1"/>
</dbReference>
<evidence type="ECO:0000256" key="1">
    <source>
        <dbReference type="PROSITE-ProRule" id="PRU00339"/>
    </source>
</evidence>
<name>A0A917MF33_9FLAO</name>
<gene>
    <name evidence="2" type="ORF">GCM10011416_21580</name>
</gene>
<keyword evidence="1" id="KW-0802">TPR repeat</keyword>
<dbReference type="Gene3D" id="1.25.40.10">
    <property type="entry name" value="Tetratricopeptide repeat domain"/>
    <property type="match status" value="1"/>
</dbReference>
<proteinExistence type="predicted"/>
<comment type="caution">
    <text evidence="2">The sequence shown here is derived from an EMBL/GenBank/DDBJ whole genome shotgun (WGS) entry which is preliminary data.</text>
</comment>
<evidence type="ECO:0000313" key="3">
    <source>
        <dbReference type="Proteomes" id="UP000633278"/>
    </source>
</evidence>
<reference evidence="2" key="1">
    <citation type="journal article" date="2014" name="Int. J. Syst. Evol. Microbiol.">
        <title>Complete genome sequence of Corynebacterium casei LMG S-19264T (=DSM 44701T), isolated from a smear-ripened cheese.</title>
        <authorList>
            <consortium name="US DOE Joint Genome Institute (JGI-PGF)"/>
            <person name="Walter F."/>
            <person name="Albersmeier A."/>
            <person name="Kalinowski J."/>
            <person name="Ruckert C."/>
        </authorList>
    </citation>
    <scope>NUCLEOTIDE SEQUENCE</scope>
    <source>
        <strain evidence="2">CGMCC 1.15763</strain>
    </source>
</reference>
<organism evidence="2 3">
    <name type="scientific">Polaribacter pacificus</name>
    <dbReference type="NCBI Taxonomy" id="1775173"/>
    <lineage>
        <taxon>Bacteria</taxon>
        <taxon>Pseudomonadati</taxon>
        <taxon>Bacteroidota</taxon>
        <taxon>Flavobacteriia</taxon>
        <taxon>Flavobacteriales</taxon>
        <taxon>Flavobacteriaceae</taxon>
    </lineage>
</organism>
<dbReference type="EMBL" id="BMJW01000003">
    <property type="protein sequence ID" value="GGH02506.1"/>
    <property type="molecule type" value="Genomic_DNA"/>
</dbReference>
<keyword evidence="3" id="KW-1185">Reference proteome</keyword>
<dbReference type="InterPro" id="IPR011990">
    <property type="entry name" value="TPR-like_helical_dom_sf"/>
</dbReference>
<dbReference type="AlphaFoldDB" id="A0A917MF33"/>
<evidence type="ECO:0000313" key="2">
    <source>
        <dbReference type="EMBL" id="GGH02506.1"/>
    </source>
</evidence>
<reference evidence="2" key="2">
    <citation type="submission" date="2020-09" db="EMBL/GenBank/DDBJ databases">
        <authorList>
            <person name="Sun Q."/>
            <person name="Zhou Y."/>
        </authorList>
    </citation>
    <scope>NUCLEOTIDE SEQUENCE</scope>
    <source>
        <strain evidence="2">CGMCC 1.15763</strain>
    </source>
</reference>
<dbReference type="SUPFAM" id="SSF48452">
    <property type="entry name" value="TPR-like"/>
    <property type="match status" value="1"/>
</dbReference>
<accession>A0A917MF33</accession>
<sequence length="197" mass="22963">MTGKYLFNSNESIEIYFLDNELKVKWRGNDNISPLKVNDSTFYVQEMNEKIVFVLKPKTHIVLAEKREHKGKKYLFEKLPDGQKTPLEYLLNNEYKNALAGYLAIQQKDSLDKTISQRTLITYGFEAMNEKKMDLAINIFKINTVLYPTQSNGFNRLGSAYWRVKDTSNTVKAYKKALSINPENSEASRFLKKHKFE</sequence>
<protein>
    <recommendedName>
        <fullName evidence="4">Tetratricopeptide repeat-containing protein</fullName>
    </recommendedName>
</protein>
<evidence type="ECO:0008006" key="4">
    <source>
        <dbReference type="Google" id="ProtNLM"/>
    </source>
</evidence>
<dbReference type="InterPro" id="IPR019734">
    <property type="entry name" value="TPR_rpt"/>
</dbReference>
<feature type="repeat" description="TPR" evidence="1">
    <location>
        <begin position="151"/>
        <end position="184"/>
    </location>
</feature>
<dbReference type="Proteomes" id="UP000633278">
    <property type="component" value="Unassembled WGS sequence"/>
</dbReference>